<name>A0A0M0KD03_ALKHA</name>
<dbReference type="Gene3D" id="2.30.110.10">
    <property type="entry name" value="Electron Transport, Fmn-binding Protein, Chain A"/>
    <property type="match status" value="1"/>
</dbReference>
<dbReference type="EMBL" id="LILD01000004">
    <property type="protein sequence ID" value="KOO36736.1"/>
    <property type="molecule type" value="Genomic_DNA"/>
</dbReference>
<organism evidence="1">
    <name type="scientific">Halalkalibacterium halodurans</name>
    <name type="common">Bacillus halodurans</name>
    <dbReference type="NCBI Taxonomy" id="86665"/>
    <lineage>
        <taxon>Bacteria</taxon>
        <taxon>Bacillati</taxon>
        <taxon>Bacillota</taxon>
        <taxon>Bacilli</taxon>
        <taxon>Bacillales</taxon>
        <taxon>Bacillaceae</taxon>
        <taxon>Halalkalibacterium (ex Joshi et al. 2022)</taxon>
    </lineage>
</organism>
<dbReference type="PANTHER" id="PTHR34071">
    <property type="entry name" value="5-NITROIMIDAZOLE ANTIBIOTICS RESISTANCE PROTEIN, NIMA-FAMILY-RELATED PROTEIN-RELATED"/>
    <property type="match status" value="1"/>
</dbReference>
<comment type="caution">
    <text evidence="1">The sequence shown here is derived from an EMBL/GenBank/DDBJ whole genome shotgun (WGS) entry which is preliminary data.</text>
</comment>
<gene>
    <name evidence="1" type="ORF">AMD02_17010</name>
</gene>
<sequence>MNAIRYTKRECKDEKKITEFLNKARTGFLGLSTNDQPYVIPLNFVWHNHAIYFHGATEGRKIKMIEANPEVCFTICEDLGTIVSPVPAHTDTAYMSVIIFGTIEPVSAIEEGTEAMQQMLDKYVPGYYHSPLAASHVEKYRSSLGSRTAIYKISCRERTAKVNEPIESLKFYPGRNVSVDKDSR</sequence>
<evidence type="ECO:0000313" key="1">
    <source>
        <dbReference type="EMBL" id="KOO36736.1"/>
    </source>
</evidence>
<dbReference type="InterPro" id="IPR024747">
    <property type="entry name" value="Pyridox_Oxase-rel"/>
</dbReference>
<dbReference type="PATRIC" id="fig|136160.3.peg.4353"/>
<dbReference type="AlphaFoldDB" id="A0A0M0KD03"/>
<dbReference type="PANTHER" id="PTHR34071:SF2">
    <property type="entry name" value="FLAVIN-NUCLEOTIDE-BINDING PROTEIN"/>
    <property type="match status" value="1"/>
</dbReference>
<accession>A0A0M0KD03</accession>
<reference evidence="1" key="1">
    <citation type="submission" date="2015-08" db="EMBL/GenBank/DDBJ databases">
        <title>Complete DNA Sequence of Pseudomonas syringae pv. actinidiae, the Causal Agent of Kiwifruit Canker Disease.</title>
        <authorList>
            <person name="Rikkerink E.H.A."/>
            <person name="Fineran P.C."/>
        </authorList>
    </citation>
    <scope>NUCLEOTIDE SEQUENCE</scope>
    <source>
        <strain evidence="1">DSM 13666</strain>
    </source>
</reference>
<dbReference type="SUPFAM" id="SSF50475">
    <property type="entry name" value="FMN-binding split barrel"/>
    <property type="match status" value="1"/>
</dbReference>
<dbReference type="Pfam" id="PF12900">
    <property type="entry name" value="Pyridox_ox_2"/>
    <property type="match status" value="1"/>
</dbReference>
<dbReference type="RefSeq" id="WP_053432267.1">
    <property type="nucleotide sequence ID" value="NZ_CP040441.1"/>
</dbReference>
<dbReference type="InterPro" id="IPR012349">
    <property type="entry name" value="Split_barrel_FMN-bd"/>
</dbReference>
<dbReference type="GeneID" id="87596147"/>
<protein>
    <submittedName>
        <fullName evidence="1">Pyridoxamine 5-phosphate oxidase</fullName>
    </submittedName>
</protein>
<proteinExistence type="predicted"/>